<comment type="similarity">
    <text evidence="1">Belongs to the NadC/ModD family.</text>
</comment>
<dbReference type="PANTHER" id="PTHR32179:SF3">
    <property type="entry name" value="NICOTINATE-NUCLEOTIDE PYROPHOSPHORYLASE [CARBOXYLATING]"/>
    <property type="match status" value="1"/>
</dbReference>
<evidence type="ECO:0000313" key="7">
    <source>
        <dbReference type="EMBL" id="MDT8903368.1"/>
    </source>
</evidence>
<keyword evidence="8" id="KW-1185">Reference proteome</keyword>
<reference evidence="7 8" key="1">
    <citation type="submission" date="2023-07" db="EMBL/GenBank/DDBJ databases">
        <title>The novel representative of Negativicutes class, Anaeroselena agilis gen. nov. sp. nov.</title>
        <authorList>
            <person name="Prokofeva M.I."/>
            <person name="Elcheninov A.G."/>
            <person name="Klyukina A."/>
            <person name="Kublanov I.V."/>
            <person name="Frolov E.N."/>
            <person name="Podosokorskaya O.A."/>
        </authorList>
    </citation>
    <scope>NUCLEOTIDE SEQUENCE [LARGE SCALE GENOMIC DNA]</scope>
    <source>
        <strain evidence="7 8">4137-cl</strain>
    </source>
</reference>
<evidence type="ECO:0000256" key="2">
    <source>
        <dbReference type="ARBA" id="ARBA00022676"/>
    </source>
</evidence>
<dbReference type="PANTHER" id="PTHR32179">
    <property type="entry name" value="NICOTINATE-NUCLEOTIDE PYROPHOSPHORYLASE [CARBOXYLATING]"/>
    <property type="match status" value="1"/>
</dbReference>
<dbReference type="InterPro" id="IPR022412">
    <property type="entry name" value="Quinolinate_PRibosylTrfase_N"/>
</dbReference>
<keyword evidence="2" id="KW-0328">Glycosyltransferase</keyword>
<dbReference type="SUPFAM" id="SSF51690">
    <property type="entry name" value="Nicotinate/Quinolinate PRTase C-terminal domain-like"/>
    <property type="match status" value="1"/>
</dbReference>
<dbReference type="Gene3D" id="3.90.1170.20">
    <property type="entry name" value="Quinolinate phosphoribosyl transferase, N-terminal domain"/>
    <property type="match status" value="1"/>
</dbReference>
<organism evidence="7 8">
    <name type="scientific">Anaeroselena agilis</name>
    <dbReference type="NCBI Taxonomy" id="3063788"/>
    <lineage>
        <taxon>Bacteria</taxon>
        <taxon>Bacillati</taxon>
        <taxon>Bacillota</taxon>
        <taxon>Negativicutes</taxon>
        <taxon>Acetonemataceae</taxon>
        <taxon>Anaeroselena</taxon>
    </lineage>
</organism>
<dbReference type="InterPro" id="IPR037128">
    <property type="entry name" value="Quinolinate_PRibosylTase_N_sf"/>
</dbReference>
<feature type="domain" description="Quinolinate phosphoribosyl transferase N-terminal" evidence="6">
    <location>
        <begin position="13"/>
        <end position="94"/>
    </location>
</feature>
<keyword evidence="3" id="KW-0808">Transferase</keyword>
<dbReference type="RefSeq" id="WP_413781825.1">
    <property type="nucleotide sequence ID" value="NZ_JAUOZS010000001.1"/>
</dbReference>
<name>A0ABU3P2U6_9FIRM</name>
<dbReference type="Pfam" id="PF02749">
    <property type="entry name" value="QRPTase_N"/>
    <property type="match status" value="1"/>
</dbReference>
<dbReference type="EMBL" id="JAUOZS010000001">
    <property type="protein sequence ID" value="MDT8903368.1"/>
    <property type="molecule type" value="Genomic_DNA"/>
</dbReference>
<evidence type="ECO:0008006" key="9">
    <source>
        <dbReference type="Google" id="ProtNLM"/>
    </source>
</evidence>
<evidence type="ECO:0000256" key="3">
    <source>
        <dbReference type="ARBA" id="ARBA00022679"/>
    </source>
</evidence>
<evidence type="ECO:0000256" key="1">
    <source>
        <dbReference type="ARBA" id="ARBA00009400"/>
    </source>
</evidence>
<accession>A0ABU3P2U6</accession>
<comment type="catalytic activity">
    <reaction evidence="4">
        <text>nicotinate beta-D-ribonucleotide + CO2 + diphosphate = quinolinate + 5-phospho-alpha-D-ribose 1-diphosphate + 2 H(+)</text>
        <dbReference type="Rhea" id="RHEA:12733"/>
        <dbReference type="ChEBI" id="CHEBI:15378"/>
        <dbReference type="ChEBI" id="CHEBI:16526"/>
        <dbReference type="ChEBI" id="CHEBI:29959"/>
        <dbReference type="ChEBI" id="CHEBI:33019"/>
        <dbReference type="ChEBI" id="CHEBI:57502"/>
        <dbReference type="ChEBI" id="CHEBI:58017"/>
        <dbReference type="EC" id="2.4.2.19"/>
    </reaction>
</comment>
<dbReference type="Proteomes" id="UP001254848">
    <property type="component" value="Unassembled WGS sequence"/>
</dbReference>
<dbReference type="Pfam" id="PF01729">
    <property type="entry name" value="QRPTase_C"/>
    <property type="match status" value="1"/>
</dbReference>
<proteinExistence type="inferred from homology"/>
<dbReference type="InterPro" id="IPR013785">
    <property type="entry name" value="Aldolase_TIM"/>
</dbReference>
<evidence type="ECO:0000259" key="6">
    <source>
        <dbReference type="Pfam" id="PF02749"/>
    </source>
</evidence>
<evidence type="ECO:0000256" key="4">
    <source>
        <dbReference type="ARBA" id="ARBA00047445"/>
    </source>
</evidence>
<evidence type="ECO:0000259" key="5">
    <source>
        <dbReference type="Pfam" id="PF01729"/>
    </source>
</evidence>
<gene>
    <name evidence="7" type="ORF">Q4T40_19230</name>
</gene>
<evidence type="ECO:0000313" key="8">
    <source>
        <dbReference type="Proteomes" id="UP001254848"/>
    </source>
</evidence>
<dbReference type="InterPro" id="IPR002638">
    <property type="entry name" value="Quinolinate_PRibosylTrfase_C"/>
</dbReference>
<dbReference type="Gene3D" id="3.20.20.70">
    <property type="entry name" value="Aldolase class I"/>
    <property type="match status" value="1"/>
</dbReference>
<dbReference type="SUPFAM" id="SSF54675">
    <property type="entry name" value="Nicotinate/Quinolinate PRTase N-terminal domain-like"/>
    <property type="match status" value="1"/>
</dbReference>
<protein>
    <recommendedName>
        <fullName evidence="9">Nicotinate-nucleotide pyrophosphorylase</fullName>
    </recommendedName>
</protein>
<feature type="domain" description="Quinolinate phosphoribosyl transferase C-terminal" evidence="5">
    <location>
        <begin position="96"/>
        <end position="269"/>
    </location>
</feature>
<comment type="caution">
    <text evidence="7">The sequence shown here is derived from an EMBL/GenBank/DDBJ whole genome shotgun (WGS) entry which is preliminary data.</text>
</comment>
<sequence>MQPAAQTQQDIRDIIFASISHRPYNAYIATERAGVVTGTAQLADQLAVLGVSVEMMIVDGAEVSAGAPVAKITGTPKQLAMAEEVAIGLLAKTSGIATAARRAVELAGPELKIVCGAWKKMPPEIKRCVRDAVVAGGASFRITDRPFLYLDKNFVHMLGGVETTMATVAAMDDKIKCIQIKGRSAPIATEALIAARGGADILMIDTGNLSDVASVNSVLRAAGLRDKVKIAFAQGIRLEDIPALQDKGIDILDIGVSIIDAPLLDMRLDVREVVAPCN</sequence>
<dbReference type="InterPro" id="IPR036068">
    <property type="entry name" value="Nicotinate_pribotase-like_C"/>
</dbReference>
<dbReference type="InterPro" id="IPR027277">
    <property type="entry name" value="NadC/ModD"/>
</dbReference>